<dbReference type="SUPFAM" id="SSF48371">
    <property type="entry name" value="ARM repeat"/>
    <property type="match status" value="1"/>
</dbReference>
<reference evidence="1" key="2">
    <citation type="submission" date="2021-04" db="EMBL/GenBank/DDBJ databases">
        <authorList>
            <person name="Gilroy R."/>
        </authorList>
    </citation>
    <scope>NUCLEOTIDE SEQUENCE</scope>
    <source>
        <strain evidence="1">CHK185-5351</strain>
    </source>
</reference>
<evidence type="ECO:0008006" key="3">
    <source>
        <dbReference type="Google" id="ProtNLM"/>
    </source>
</evidence>
<sequence>MAGGYDGSLKFDTAIDEKGFNSGITKLGSLAKGGLKVVAAAVAGVATAFGAVTKASLDSVASLEQNIGGVETLFKDSAQTVIDNANMAYKTAGVSANKYMETVTSFSASLLQGLGGDTAEAARIADMAMVDMSDNANKFGTNMEDIQNAYQGFAKQNYTMLDNLKLGYGGTQSEMIRLINDSGILNEKIENLDNVSFDQIIQAIHKIQENMGVAGTTSEEALTTIEGSVNAAKAAFDNFLNGSSSPQELADAVITAGKNILNNLMEIVPRLAEELPQVGSMLMDGLSESLNSGKLNELMAVGGEIVSNLTTGIISALPGLVTAAAQIISSFSANIGSSIPQLLSSGMQIIQAIVSGMLQVLPAVGTFVIQLITALYEQLTAQGPGLLQKGYELLSNIINGFVQAIPEVLPKVLDFIQGIGEQLASAAPVMIQKGFELLSKLVEGIVSAIPILIERVPEIISTFANVINDNFPTILAKGVELIGQLIKGIIQAIPTLVANIPKIVSAIVDVIEAFNWLNLGKNIITLFKNGITGMVGAVKSAGKSVYDGLHNAIKNLPTTLSNIGKSAMNGLKSAISSAVGTVRSAAQSVGTGILNALKSIPSQVISIGKNIVTGLWNGISGMVGWMTNKVKSFANSILGGIKNALGIHSPSQVMRDEVGKMMALGTGVGFEQNLPVDEMSSSLSDSVKRMQRRAVTIMQKPMITTGQVVATSQGGKGKDNNPQPFDYDRMGEATAKAMEGMGIYMDSKPVGKLVTPTVNEELGKLDRRKT</sequence>
<protein>
    <recommendedName>
        <fullName evidence="3">Phage-related protein</fullName>
    </recommendedName>
</protein>
<dbReference type="InterPro" id="IPR011989">
    <property type="entry name" value="ARM-like"/>
</dbReference>
<dbReference type="AlphaFoldDB" id="A0A9D2SMY6"/>
<name>A0A9D2SMY6_9FIRM</name>
<dbReference type="InterPro" id="IPR016024">
    <property type="entry name" value="ARM-type_fold"/>
</dbReference>
<dbReference type="Proteomes" id="UP000823849">
    <property type="component" value="Unassembled WGS sequence"/>
</dbReference>
<gene>
    <name evidence="1" type="ORF">H9705_09645</name>
</gene>
<comment type="caution">
    <text evidence="1">The sequence shown here is derived from an EMBL/GenBank/DDBJ whole genome shotgun (WGS) entry which is preliminary data.</text>
</comment>
<organism evidence="1 2">
    <name type="scientific">Candidatus Fusicatenibacter intestinigallinarum</name>
    <dbReference type="NCBI Taxonomy" id="2838598"/>
    <lineage>
        <taxon>Bacteria</taxon>
        <taxon>Bacillati</taxon>
        <taxon>Bacillota</taxon>
        <taxon>Clostridia</taxon>
        <taxon>Lachnospirales</taxon>
        <taxon>Lachnospiraceae</taxon>
        <taxon>Fusicatenibacter</taxon>
    </lineage>
</organism>
<dbReference type="Gene3D" id="1.20.120.20">
    <property type="entry name" value="Apolipoprotein"/>
    <property type="match status" value="1"/>
</dbReference>
<evidence type="ECO:0000313" key="1">
    <source>
        <dbReference type="EMBL" id="HJC16060.1"/>
    </source>
</evidence>
<proteinExistence type="predicted"/>
<evidence type="ECO:0000313" key="2">
    <source>
        <dbReference type="Proteomes" id="UP000823849"/>
    </source>
</evidence>
<accession>A0A9D2SMY6</accession>
<dbReference type="EMBL" id="DWWU01000039">
    <property type="protein sequence ID" value="HJC16060.1"/>
    <property type="molecule type" value="Genomic_DNA"/>
</dbReference>
<dbReference type="Gene3D" id="1.25.10.10">
    <property type="entry name" value="Leucine-rich Repeat Variant"/>
    <property type="match status" value="1"/>
</dbReference>
<reference evidence="1" key="1">
    <citation type="journal article" date="2021" name="PeerJ">
        <title>Extensive microbial diversity within the chicken gut microbiome revealed by metagenomics and culture.</title>
        <authorList>
            <person name="Gilroy R."/>
            <person name="Ravi A."/>
            <person name="Getino M."/>
            <person name="Pursley I."/>
            <person name="Horton D.L."/>
            <person name="Alikhan N.F."/>
            <person name="Baker D."/>
            <person name="Gharbi K."/>
            <person name="Hall N."/>
            <person name="Watson M."/>
            <person name="Adriaenssens E.M."/>
            <person name="Foster-Nyarko E."/>
            <person name="Jarju S."/>
            <person name="Secka A."/>
            <person name="Antonio M."/>
            <person name="Oren A."/>
            <person name="Chaudhuri R.R."/>
            <person name="La Ragione R."/>
            <person name="Hildebrand F."/>
            <person name="Pallen M.J."/>
        </authorList>
    </citation>
    <scope>NUCLEOTIDE SEQUENCE</scope>
    <source>
        <strain evidence="1">CHK185-5351</strain>
    </source>
</reference>